<dbReference type="GO" id="GO:0015379">
    <property type="term" value="F:potassium:chloride symporter activity"/>
    <property type="evidence" value="ECO:0007669"/>
    <property type="project" value="InterPro"/>
</dbReference>
<dbReference type="Pfam" id="PF02386">
    <property type="entry name" value="TrkH"/>
    <property type="match status" value="1"/>
</dbReference>
<protein>
    <submittedName>
        <fullName evidence="11">Trk family potassium uptake protein</fullName>
    </submittedName>
</protein>
<dbReference type="PANTHER" id="PTHR32024:SF1">
    <property type="entry name" value="KTR SYSTEM POTASSIUM UPTAKE PROTEIN B"/>
    <property type="match status" value="1"/>
</dbReference>
<evidence type="ECO:0000313" key="12">
    <source>
        <dbReference type="Proteomes" id="UP000464754"/>
    </source>
</evidence>
<evidence type="ECO:0000256" key="9">
    <source>
        <dbReference type="ARBA" id="ARBA00023136"/>
    </source>
</evidence>
<dbReference type="EMBL" id="AP019695">
    <property type="protein sequence ID" value="BBK22156.1"/>
    <property type="molecule type" value="Genomic_DNA"/>
</dbReference>
<evidence type="ECO:0000256" key="6">
    <source>
        <dbReference type="ARBA" id="ARBA00022958"/>
    </source>
</evidence>
<feature type="transmembrane region" description="Helical" evidence="10">
    <location>
        <begin position="311"/>
        <end position="342"/>
    </location>
</feature>
<sequence length="465" mass="50210">MTNIIHSALGFKKMSPAQKIAASFLIVILSGAILLTLPISTKDGSFFNPLDALFTAASATCVTGLSTVTVADTFNLFGQIVILAMIQVGGLGLMTFMAIFIIATRRKLSINEKIVVREMLNQENLWNTKTFLLDILRYTLIFEGVGAILLAFRMIPDYGVWDGIFKSIFLSISAFCNAGFDTLGSTSLQAYAHDPLVCLTIMALIVIGGIGFAVWFDMRDKIKDLLKRKITFHKFRHSLSLHTKIVLFVSAVLILVPALLILILEYKNPQTLGTFTFPEKVMTAFFESIALRTAGFSTIAYSGLQSATSLLMIVVMFIGGSPGGTAGGVKTTTVALLVIYIVSALKGNGKMVVWKRTIGQNLVTHAMGIFFLNLLTLLTGTFLLCIVENAQFIKIAFEAASALATVGSSLGITADLTSLGKIVIIMMMYIGRIGISTLLISILRHKSGNTASNKVSYPTGNIIVG</sequence>
<keyword evidence="3" id="KW-1003">Cell membrane</keyword>
<evidence type="ECO:0000256" key="10">
    <source>
        <dbReference type="SAM" id="Phobius"/>
    </source>
</evidence>
<dbReference type="NCBIfam" id="TIGR00933">
    <property type="entry name" value="2a38"/>
    <property type="match status" value="1"/>
</dbReference>
<dbReference type="RefSeq" id="WP_115715333.1">
    <property type="nucleotide sequence ID" value="NZ_AP019695.1"/>
</dbReference>
<comment type="subcellular location">
    <subcellularLocation>
        <location evidence="1">Cell membrane</location>
        <topology evidence="1">Multi-pass membrane protein</topology>
    </subcellularLocation>
</comment>
<dbReference type="InterPro" id="IPR004772">
    <property type="entry name" value="TrkH"/>
</dbReference>
<keyword evidence="6" id="KW-0630">Potassium</keyword>
<feature type="transmembrane region" description="Helical" evidence="10">
    <location>
        <begin position="399"/>
        <end position="416"/>
    </location>
</feature>
<name>A0A6N4TG60_9FIRM</name>
<keyword evidence="2" id="KW-0813">Transport</keyword>
<keyword evidence="8" id="KW-0406">Ion transport</keyword>
<dbReference type="InterPro" id="IPR003445">
    <property type="entry name" value="Cat_transpt"/>
</dbReference>
<evidence type="ECO:0000256" key="8">
    <source>
        <dbReference type="ARBA" id="ARBA00023065"/>
    </source>
</evidence>
<feature type="transmembrane region" description="Helical" evidence="10">
    <location>
        <begin position="196"/>
        <end position="218"/>
    </location>
</feature>
<proteinExistence type="predicted"/>
<keyword evidence="5 10" id="KW-0812">Transmembrane</keyword>
<feature type="transmembrane region" description="Helical" evidence="10">
    <location>
        <begin position="362"/>
        <end position="387"/>
    </location>
</feature>
<gene>
    <name evidence="11" type="ORF">Aargi30884_10590</name>
</gene>
<evidence type="ECO:0000256" key="2">
    <source>
        <dbReference type="ARBA" id="ARBA00022448"/>
    </source>
</evidence>
<evidence type="ECO:0000256" key="1">
    <source>
        <dbReference type="ARBA" id="ARBA00004651"/>
    </source>
</evidence>
<feature type="transmembrane region" description="Helical" evidence="10">
    <location>
        <begin position="20"/>
        <end position="40"/>
    </location>
</feature>
<keyword evidence="4" id="KW-0633">Potassium transport</keyword>
<feature type="transmembrane region" description="Helical" evidence="10">
    <location>
        <begin position="422"/>
        <end position="443"/>
    </location>
</feature>
<evidence type="ECO:0000313" key="11">
    <source>
        <dbReference type="EMBL" id="BBK22156.1"/>
    </source>
</evidence>
<evidence type="ECO:0000256" key="4">
    <source>
        <dbReference type="ARBA" id="ARBA00022538"/>
    </source>
</evidence>
<reference evidence="12" key="1">
    <citation type="submission" date="2019-05" db="EMBL/GenBank/DDBJ databases">
        <title>Complete genome sequencing of Absiella argi strain JCM 30884.</title>
        <authorList>
            <person name="Sakamoto M."/>
            <person name="Murakami T."/>
            <person name="Mori H."/>
        </authorList>
    </citation>
    <scope>NUCLEOTIDE SEQUENCE [LARGE SCALE GENOMIC DNA]</scope>
    <source>
        <strain evidence="12">JCM 30884</strain>
    </source>
</reference>
<feature type="transmembrane region" description="Helical" evidence="10">
    <location>
        <begin position="135"/>
        <end position="155"/>
    </location>
</feature>
<dbReference type="GO" id="GO:0005886">
    <property type="term" value="C:plasma membrane"/>
    <property type="evidence" value="ECO:0007669"/>
    <property type="project" value="UniProtKB-SubCell"/>
</dbReference>
<evidence type="ECO:0000256" key="7">
    <source>
        <dbReference type="ARBA" id="ARBA00022989"/>
    </source>
</evidence>
<keyword evidence="12" id="KW-1185">Reference proteome</keyword>
<keyword evidence="9 10" id="KW-0472">Membrane</keyword>
<feature type="transmembrane region" description="Helical" evidence="10">
    <location>
        <begin position="239"/>
        <end position="264"/>
    </location>
</feature>
<evidence type="ECO:0000256" key="3">
    <source>
        <dbReference type="ARBA" id="ARBA00022475"/>
    </source>
</evidence>
<organism evidence="11 12">
    <name type="scientific">Amedibacterium intestinale</name>
    <dbReference type="NCBI Taxonomy" id="2583452"/>
    <lineage>
        <taxon>Bacteria</taxon>
        <taxon>Bacillati</taxon>
        <taxon>Bacillota</taxon>
        <taxon>Erysipelotrichia</taxon>
        <taxon>Erysipelotrichales</taxon>
        <taxon>Erysipelotrichaceae</taxon>
        <taxon>Amedibacterium</taxon>
    </lineage>
</organism>
<dbReference type="PANTHER" id="PTHR32024">
    <property type="entry name" value="TRK SYSTEM POTASSIUM UPTAKE PROTEIN TRKG-RELATED"/>
    <property type="match status" value="1"/>
</dbReference>
<keyword evidence="7 10" id="KW-1133">Transmembrane helix</keyword>
<feature type="transmembrane region" description="Helical" evidence="10">
    <location>
        <begin position="77"/>
        <end position="103"/>
    </location>
</feature>
<accession>A0A6N4TG60</accession>
<evidence type="ECO:0000256" key="5">
    <source>
        <dbReference type="ARBA" id="ARBA00022692"/>
    </source>
</evidence>
<dbReference type="KEGG" id="aarg:Aargi30884_10590"/>
<dbReference type="Proteomes" id="UP000464754">
    <property type="component" value="Chromosome"/>
</dbReference>
<dbReference type="AlphaFoldDB" id="A0A6N4TG60"/>